<evidence type="ECO:0000313" key="2">
    <source>
        <dbReference type="EMBL" id="AGH95685.1"/>
    </source>
</evidence>
<sequence length="380" mass="43072">MHRMMKIINKRHVDLLVVLLFATLIIPSIYRYCFIDGPDYFAHMRFIEGKAFGDLISLGLPHLTVHYILLNISNVFNVTLNTTFFVFTVLSILGLAIVKVLFVRYSLPNAEKYRVGFLAGITMLMGAIYFPLFNSYSYLGIWSPLAYHNPTSTWLKPVALLTIFIYFKLLDDDRKNIKQSWLLALLIFLGAVIKPNFALCFIPVLFMDMLFRKKVYQGVLIILPTLCVLLGQYLITFAADIEQKSSVVFTLAGPWSVYSNNILGAIIQNLLAPILITYTLFKIEAFSHKYKLIWSIVLVALLQGLFLAESGHRYEGMNFIWGYVVAVDILFLVSVVEFTRNIDSYSSKWKKTVVSILALHAICGLAFIVLTGVGRGPFSV</sequence>
<keyword evidence="1" id="KW-0812">Transmembrane</keyword>
<feature type="transmembrane region" description="Helical" evidence="1">
    <location>
        <begin position="292"/>
        <end position="308"/>
    </location>
</feature>
<reference evidence="2 3" key="1">
    <citation type="journal article" date="2013" name="ISME J.">
        <title>By their genes ye shall know them: genomic signatures of predatory bacteria.</title>
        <authorList>
            <person name="Pasternak Z."/>
            <person name="Pietrokovski S."/>
            <person name="Rotem O."/>
            <person name="Gophna U."/>
            <person name="Lurie-Weinberger M.N."/>
            <person name="Jurkevitch E."/>
        </authorList>
    </citation>
    <scope>NUCLEOTIDE SEQUENCE [LARGE SCALE GENOMIC DNA]</scope>
    <source>
        <strain evidence="2 3">JSS</strain>
    </source>
</reference>
<dbReference type="eggNOG" id="ENOG5033KZA">
    <property type="taxonomic scope" value="Bacteria"/>
</dbReference>
<proteinExistence type="predicted"/>
<keyword evidence="3" id="KW-1185">Reference proteome</keyword>
<dbReference type="STRING" id="1184267.A11Q_1469"/>
<dbReference type="HOGENOM" id="CLU_726966_0_0_7"/>
<gene>
    <name evidence="2" type="ORF">A11Q_1469</name>
</gene>
<feature type="transmembrane region" description="Helical" evidence="1">
    <location>
        <begin position="258"/>
        <end position="280"/>
    </location>
</feature>
<evidence type="ECO:0008006" key="4">
    <source>
        <dbReference type="Google" id="ProtNLM"/>
    </source>
</evidence>
<feature type="transmembrane region" description="Helical" evidence="1">
    <location>
        <begin position="55"/>
        <end position="72"/>
    </location>
</feature>
<keyword evidence="1" id="KW-1133">Transmembrane helix</keyword>
<dbReference type="EMBL" id="CP003537">
    <property type="protein sequence ID" value="AGH95685.1"/>
    <property type="molecule type" value="Genomic_DNA"/>
</dbReference>
<feature type="transmembrane region" description="Helical" evidence="1">
    <location>
        <begin position="113"/>
        <end position="132"/>
    </location>
</feature>
<dbReference type="AlphaFoldDB" id="M4VB34"/>
<name>M4VB34_9BACT</name>
<feature type="transmembrane region" description="Helical" evidence="1">
    <location>
        <begin position="84"/>
        <end position="107"/>
    </location>
</feature>
<organism evidence="2 3">
    <name type="scientific">Pseudobdellovibrio exovorus JSS</name>
    <dbReference type="NCBI Taxonomy" id="1184267"/>
    <lineage>
        <taxon>Bacteria</taxon>
        <taxon>Pseudomonadati</taxon>
        <taxon>Bdellovibrionota</taxon>
        <taxon>Bdellovibrionia</taxon>
        <taxon>Bdellovibrionales</taxon>
        <taxon>Pseudobdellovibrionaceae</taxon>
        <taxon>Pseudobdellovibrio</taxon>
    </lineage>
</organism>
<feature type="transmembrane region" description="Helical" evidence="1">
    <location>
        <begin position="320"/>
        <end position="340"/>
    </location>
</feature>
<feature type="transmembrane region" description="Helical" evidence="1">
    <location>
        <begin position="153"/>
        <end position="169"/>
    </location>
</feature>
<dbReference type="KEGG" id="bex:A11Q_1469"/>
<evidence type="ECO:0000313" key="3">
    <source>
        <dbReference type="Proteomes" id="UP000012040"/>
    </source>
</evidence>
<feature type="transmembrane region" description="Helical" evidence="1">
    <location>
        <begin position="352"/>
        <end position="373"/>
    </location>
</feature>
<dbReference type="PATRIC" id="fig|1184267.3.peg.1486"/>
<feature type="transmembrane region" description="Helical" evidence="1">
    <location>
        <begin position="181"/>
        <end position="206"/>
    </location>
</feature>
<protein>
    <recommendedName>
        <fullName evidence="4">Glycosyltransferase RgtA/B/C/D-like domain-containing protein</fullName>
    </recommendedName>
</protein>
<keyword evidence="1" id="KW-0472">Membrane</keyword>
<dbReference type="Proteomes" id="UP000012040">
    <property type="component" value="Chromosome"/>
</dbReference>
<evidence type="ECO:0000256" key="1">
    <source>
        <dbReference type="SAM" id="Phobius"/>
    </source>
</evidence>
<accession>M4VB34</accession>
<feature type="transmembrane region" description="Helical" evidence="1">
    <location>
        <begin position="218"/>
        <end position="238"/>
    </location>
</feature>